<dbReference type="PRINTS" id="PR00195">
    <property type="entry name" value="DYNAMIN"/>
</dbReference>
<evidence type="ECO:0000256" key="2">
    <source>
        <dbReference type="SAM" id="Phobius"/>
    </source>
</evidence>
<dbReference type="SUPFAM" id="SSF52540">
    <property type="entry name" value="P-loop containing nucleoside triphosphate hydrolases"/>
    <property type="match status" value="1"/>
</dbReference>
<dbReference type="InterPro" id="IPR027417">
    <property type="entry name" value="P-loop_NTPase"/>
</dbReference>
<feature type="domain" description="Dynamin N-terminal" evidence="3">
    <location>
        <begin position="176"/>
        <end position="346"/>
    </location>
</feature>
<keyword evidence="2" id="KW-0472">Membrane</keyword>
<organism evidence="4 5">
    <name type="scientific">Durusdinium trenchii</name>
    <dbReference type="NCBI Taxonomy" id="1381693"/>
    <lineage>
        <taxon>Eukaryota</taxon>
        <taxon>Sar</taxon>
        <taxon>Alveolata</taxon>
        <taxon>Dinophyceae</taxon>
        <taxon>Suessiales</taxon>
        <taxon>Symbiodiniaceae</taxon>
        <taxon>Durusdinium</taxon>
    </lineage>
</organism>
<dbReference type="InterPro" id="IPR051943">
    <property type="entry name" value="TRAFAC_Dynamin-like_GTPase"/>
</dbReference>
<feature type="transmembrane region" description="Helical" evidence="2">
    <location>
        <begin position="91"/>
        <end position="110"/>
    </location>
</feature>
<reference evidence="4 5" key="1">
    <citation type="submission" date="2024-02" db="EMBL/GenBank/DDBJ databases">
        <authorList>
            <person name="Chen Y."/>
            <person name="Shah S."/>
            <person name="Dougan E. K."/>
            <person name="Thang M."/>
            <person name="Chan C."/>
        </authorList>
    </citation>
    <scope>NUCLEOTIDE SEQUENCE [LARGE SCALE GENOMIC DNA]</scope>
</reference>
<dbReference type="PANTHER" id="PTHR43681:SF1">
    <property type="entry name" value="SARCALUMENIN"/>
    <property type="match status" value="1"/>
</dbReference>
<dbReference type="Gene3D" id="3.40.50.300">
    <property type="entry name" value="P-loop containing nucleotide triphosphate hydrolases"/>
    <property type="match status" value="1"/>
</dbReference>
<dbReference type="InterPro" id="IPR045063">
    <property type="entry name" value="Dynamin_N"/>
</dbReference>
<feature type="transmembrane region" description="Helical" evidence="2">
    <location>
        <begin position="451"/>
        <end position="469"/>
    </location>
</feature>
<dbReference type="Pfam" id="PF00350">
    <property type="entry name" value="Dynamin_N"/>
    <property type="match status" value="1"/>
</dbReference>
<accession>A0ABP0MTL4</accession>
<comment type="caution">
    <text evidence="4">The sequence shown here is derived from an EMBL/GenBank/DDBJ whole genome shotgun (WGS) entry which is preliminary data.</text>
</comment>
<dbReference type="PANTHER" id="PTHR43681">
    <property type="entry name" value="TRANSMEMBRANE GTPASE FZO"/>
    <property type="match status" value="1"/>
</dbReference>
<dbReference type="Proteomes" id="UP001642484">
    <property type="component" value="Unassembled WGS sequence"/>
</dbReference>
<evidence type="ECO:0000256" key="1">
    <source>
        <dbReference type="SAM" id="MobiDB-lite"/>
    </source>
</evidence>
<dbReference type="EMBL" id="CAXAMN010019557">
    <property type="protein sequence ID" value="CAK9054548.1"/>
    <property type="molecule type" value="Genomic_DNA"/>
</dbReference>
<keyword evidence="5" id="KW-1185">Reference proteome</keyword>
<evidence type="ECO:0000313" key="4">
    <source>
        <dbReference type="EMBL" id="CAK9054548.1"/>
    </source>
</evidence>
<feature type="region of interest" description="Disordered" evidence="1">
    <location>
        <begin position="1"/>
        <end position="42"/>
    </location>
</feature>
<protein>
    <recommendedName>
        <fullName evidence="3">Dynamin N-terminal domain-containing protein</fullName>
    </recommendedName>
</protein>
<sequence length="648" mass="73665">MTATSPCHLDSNASPSLMGKCHMPHMPEQMAGPQMAGPSRPGSRRRAVWGAALAVMIASQAGEAGRAFGFHKEHHAPPAPPAPPPAPAYEYAWICAAGVLCILLIMWYYARRNSLRRPYKLPDLSPSKGGQVADAEAEFRRIVCFLQDELLIPINARMPGRPFEYDMHSFPFTPMVLVIGNHSSGKSTFINKLLGQEVQDTGVAPTDDGFTILERRTTTETEDGPTVLGCPENRPFSDLQRFGQIFSGVLRRKRLILPPSSQMPFKLQIVDTPGMIDLPVNENSLSEARGRGYNFVEVVRWWAKRADLILLLFDPDKPGTTGETLDVLTKALSGLNHKFLVILNKVDKLDNSVDFARAYGALGWALSKVIKRKDIPPIYTMFNEGMEAPAGHESLPLEKFVKKRAEVIQEVLRVRERHNDNIITSLEETLRQMQMTARIVDSIRWKARRSYWKVLSLVMLSLGAVAYMLSRIMQVAADNISQKAAEAAAEAAHARAEQNKSRWRFLRHRAEPFPVLNEEVEESDPFGFKVYFIVITLYLLFCSGVIRFFWDYYAQSQKELYMTVDSTFEEVFHEKFIHDEAEDLRYRWGVVRQKVLNILQATWFYPWLPSTAAWEHRRINEAMQKDVFYLRQLARQLRQPAPNPETGK</sequence>
<evidence type="ECO:0000313" key="5">
    <source>
        <dbReference type="Proteomes" id="UP001642484"/>
    </source>
</evidence>
<keyword evidence="2" id="KW-0812">Transmembrane</keyword>
<proteinExistence type="predicted"/>
<name>A0ABP0MTL4_9DINO</name>
<dbReference type="InterPro" id="IPR022812">
    <property type="entry name" value="Dynamin"/>
</dbReference>
<keyword evidence="2" id="KW-1133">Transmembrane helix</keyword>
<feature type="transmembrane region" description="Helical" evidence="2">
    <location>
        <begin position="530"/>
        <end position="550"/>
    </location>
</feature>
<feature type="compositionally biased region" description="Polar residues" evidence="1">
    <location>
        <begin position="1"/>
        <end position="15"/>
    </location>
</feature>
<evidence type="ECO:0000259" key="3">
    <source>
        <dbReference type="Pfam" id="PF00350"/>
    </source>
</evidence>
<gene>
    <name evidence="4" type="ORF">CCMP2556_LOCUS27260</name>
</gene>